<dbReference type="InterPro" id="IPR036390">
    <property type="entry name" value="WH_DNA-bd_sf"/>
</dbReference>
<evidence type="ECO:0000313" key="7">
    <source>
        <dbReference type="Proteomes" id="UP000063229"/>
    </source>
</evidence>
<comment type="similarity">
    <text evidence="1">Belongs to the LysR transcriptional regulatory family.</text>
</comment>
<organism evidence="6 7">
    <name type="scientific">Pseudomonas agarici</name>
    <dbReference type="NCBI Taxonomy" id="46677"/>
    <lineage>
        <taxon>Bacteria</taxon>
        <taxon>Pseudomonadati</taxon>
        <taxon>Pseudomonadota</taxon>
        <taxon>Gammaproteobacteria</taxon>
        <taxon>Pseudomonadales</taxon>
        <taxon>Pseudomonadaceae</taxon>
        <taxon>Pseudomonas</taxon>
    </lineage>
</organism>
<dbReference type="Pfam" id="PF00126">
    <property type="entry name" value="HTH_1"/>
    <property type="match status" value="1"/>
</dbReference>
<keyword evidence="3" id="KW-0238">DNA-binding</keyword>
<dbReference type="STRING" id="46677.AWM79_05360"/>
<evidence type="ECO:0000313" key="6">
    <source>
        <dbReference type="EMBL" id="AMB84767.1"/>
    </source>
</evidence>
<dbReference type="CDD" id="cd08451">
    <property type="entry name" value="PBP2_BudR"/>
    <property type="match status" value="1"/>
</dbReference>
<dbReference type="EMBL" id="CP014135">
    <property type="protein sequence ID" value="AMB84767.1"/>
    <property type="molecule type" value="Genomic_DNA"/>
</dbReference>
<dbReference type="InterPro" id="IPR037410">
    <property type="entry name" value="BudR_PBP2"/>
</dbReference>
<dbReference type="Gene3D" id="3.40.190.10">
    <property type="entry name" value="Periplasmic binding protein-like II"/>
    <property type="match status" value="2"/>
</dbReference>
<dbReference type="FunFam" id="1.10.10.10:FF:000001">
    <property type="entry name" value="LysR family transcriptional regulator"/>
    <property type="match status" value="1"/>
</dbReference>
<dbReference type="PANTHER" id="PTHR30346">
    <property type="entry name" value="TRANSCRIPTIONAL DUAL REGULATOR HCAR-RELATED"/>
    <property type="match status" value="1"/>
</dbReference>
<dbReference type="AlphaFoldDB" id="A0A0X1SY49"/>
<accession>A0A0X1SY49</accession>
<dbReference type="PANTHER" id="PTHR30346:SF30">
    <property type="entry name" value="SMALL NEUTRAL PROTEASE REGULATORY PROTEIN"/>
    <property type="match status" value="1"/>
</dbReference>
<dbReference type="GO" id="GO:0032993">
    <property type="term" value="C:protein-DNA complex"/>
    <property type="evidence" value="ECO:0007669"/>
    <property type="project" value="TreeGrafter"/>
</dbReference>
<dbReference type="InterPro" id="IPR005119">
    <property type="entry name" value="LysR_subst-bd"/>
</dbReference>
<evidence type="ECO:0000256" key="3">
    <source>
        <dbReference type="ARBA" id="ARBA00023125"/>
    </source>
</evidence>
<dbReference type="GO" id="GO:0003677">
    <property type="term" value="F:DNA binding"/>
    <property type="evidence" value="ECO:0007669"/>
    <property type="project" value="UniProtKB-KW"/>
</dbReference>
<dbReference type="RefSeq" id="WP_060782328.1">
    <property type="nucleotide sequence ID" value="NZ_CP014135.1"/>
</dbReference>
<dbReference type="PRINTS" id="PR00039">
    <property type="entry name" value="HTHLYSR"/>
</dbReference>
<feature type="domain" description="HTH lysR-type" evidence="5">
    <location>
        <begin position="1"/>
        <end position="58"/>
    </location>
</feature>
<dbReference type="KEGG" id="pagb:AWM79_05360"/>
<dbReference type="InterPro" id="IPR000847">
    <property type="entry name" value="LysR_HTH_N"/>
</dbReference>
<dbReference type="PROSITE" id="PS50931">
    <property type="entry name" value="HTH_LYSR"/>
    <property type="match status" value="1"/>
</dbReference>
<evidence type="ECO:0000256" key="2">
    <source>
        <dbReference type="ARBA" id="ARBA00023015"/>
    </source>
</evidence>
<keyword evidence="2" id="KW-0805">Transcription regulation</keyword>
<keyword evidence="4" id="KW-0804">Transcription</keyword>
<dbReference type="Proteomes" id="UP000063229">
    <property type="component" value="Chromosome"/>
</dbReference>
<name>A0A0X1SY49_PSEAA</name>
<evidence type="ECO:0000256" key="4">
    <source>
        <dbReference type="ARBA" id="ARBA00023163"/>
    </source>
</evidence>
<dbReference type="SUPFAM" id="SSF46785">
    <property type="entry name" value="Winged helix' DNA-binding domain"/>
    <property type="match status" value="1"/>
</dbReference>
<sequence length="322" mass="35521">MELRHLRYFLMVAEELHFTRAAARLNMQQPPLSNQIRLLEKELGFELFKRHPKGVDLTTGGQVFLQEARAILNRIEEGSKRAARAAQGLEGKLSIGFTSSTAAHPLIPGMIRAYRGLYPNVELLLSEGNAGELTDEVSFGRMDLGILRAPVSQPRGVTLYRLLDEEMLLVLPVGHRLLPAGILVNGLSPEAIDAMPVIALGDLADESFILVRRHGAPGMYANLLEACEHAGFTPKIAFEIERMLTNINLVAAGAGISVVPASMRSFHRHSVVYCRIGEASPPLVAPITLIARTEDQEPTRQNFIELAQELGRQFRREQPPCP</sequence>
<evidence type="ECO:0000259" key="5">
    <source>
        <dbReference type="PROSITE" id="PS50931"/>
    </source>
</evidence>
<reference evidence="6 7" key="1">
    <citation type="submission" date="2016-01" db="EMBL/GenBank/DDBJ databases">
        <authorList>
            <person name="McClelland M."/>
            <person name="Jain A."/>
            <person name="Saraogi P."/>
            <person name="Mendelson R."/>
            <person name="Westerman R."/>
            <person name="SanMiguel P."/>
            <person name="Csonka L."/>
        </authorList>
    </citation>
    <scope>NUCLEOTIDE SEQUENCE [LARGE SCALE GENOMIC DNA]</scope>
    <source>
        <strain evidence="6 7">NCPPB 2472</strain>
    </source>
</reference>
<gene>
    <name evidence="6" type="ORF">AWM79_05360</name>
</gene>
<keyword evidence="7" id="KW-1185">Reference proteome</keyword>
<dbReference type="GO" id="GO:0003700">
    <property type="term" value="F:DNA-binding transcription factor activity"/>
    <property type="evidence" value="ECO:0007669"/>
    <property type="project" value="InterPro"/>
</dbReference>
<dbReference type="Pfam" id="PF03466">
    <property type="entry name" value="LysR_substrate"/>
    <property type="match status" value="1"/>
</dbReference>
<proteinExistence type="inferred from homology"/>
<dbReference type="InterPro" id="IPR036388">
    <property type="entry name" value="WH-like_DNA-bd_sf"/>
</dbReference>
<evidence type="ECO:0000256" key="1">
    <source>
        <dbReference type="ARBA" id="ARBA00009437"/>
    </source>
</evidence>
<protein>
    <submittedName>
        <fullName evidence="6">LysR family transcriptional regulator</fullName>
    </submittedName>
</protein>
<dbReference type="SUPFAM" id="SSF53850">
    <property type="entry name" value="Periplasmic binding protein-like II"/>
    <property type="match status" value="1"/>
</dbReference>
<dbReference type="Gene3D" id="1.10.10.10">
    <property type="entry name" value="Winged helix-like DNA-binding domain superfamily/Winged helix DNA-binding domain"/>
    <property type="match status" value="1"/>
</dbReference>